<organism evidence="2 3">
    <name type="scientific">Petrolisthes cinctipes</name>
    <name type="common">Flat porcelain crab</name>
    <dbReference type="NCBI Taxonomy" id="88211"/>
    <lineage>
        <taxon>Eukaryota</taxon>
        <taxon>Metazoa</taxon>
        <taxon>Ecdysozoa</taxon>
        <taxon>Arthropoda</taxon>
        <taxon>Crustacea</taxon>
        <taxon>Multicrustacea</taxon>
        <taxon>Malacostraca</taxon>
        <taxon>Eumalacostraca</taxon>
        <taxon>Eucarida</taxon>
        <taxon>Decapoda</taxon>
        <taxon>Pleocyemata</taxon>
        <taxon>Anomura</taxon>
        <taxon>Galatheoidea</taxon>
        <taxon>Porcellanidae</taxon>
        <taxon>Petrolisthes</taxon>
    </lineage>
</organism>
<dbReference type="Proteomes" id="UP001286313">
    <property type="component" value="Unassembled WGS sequence"/>
</dbReference>
<evidence type="ECO:0000256" key="1">
    <source>
        <dbReference type="SAM" id="MobiDB-lite"/>
    </source>
</evidence>
<protein>
    <submittedName>
        <fullName evidence="2">Uncharacterized protein</fullName>
    </submittedName>
</protein>
<name>A0AAE1EGA4_PETCI</name>
<feature type="compositionally biased region" description="Low complexity" evidence="1">
    <location>
        <begin position="155"/>
        <end position="171"/>
    </location>
</feature>
<dbReference type="AlphaFoldDB" id="A0AAE1EGA4"/>
<comment type="caution">
    <text evidence="2">The sequence shown here is derived from an EMBL/GenBank/DDBJ whole genome shotgun (WGS) entry which is preliminary data.</text>
</comment>
<feature type="region of interest" description="Disordered" evidence="1">
    <location>
        <begin position="149"/>
        <end position="171"/>
    </location>
</feature>
<reference evidence="2" key="1">
    <citation type="submission" date="2023-10" db="EMBL/GenBank/DDBJ databases">
        <title>Genome assemblies of two species of porcelain crab, Petrolisthes cinctipes and Petrolisthes manimaculis (Anomura: Porcellanidae).</title>
        <authorList>
            <person name="Angst P."/>
        </authorList>
    </citation>
    <scope>NUCLEOTIDE SEQUENCE</scope>
    <source>
        <strain evidence="2">PB745_01</strain>
        <tissue evidence="2">Gill</tissue>
    </source>
</reference>
<accession>A0AAE1EGA4</accession>
<keyword evidence="3" id="KW-1185">Reference proteome</keyword>
<evidence type="ECO:0000313" key="3">
    <source>
        <dbReference type="Proteomes" id="UP001286313"/>
    </source>
</evidence>
<evidence type="ECO:0000313" key="2">
    <source>
        <dbReference type="EMBL" id="KAK3850033.1"/>
    </source>
</evidence>
<dbReference type="EMBL" id="JAWQEG010008578">
    <property type="protein sequence ID" value="KAK3850033.1"/>
    <property type="molecule type" value="Genomic_DNA"/>
</dbReference>
<gene>
    <name evidence="2" type="ORF">Pcinc_043234</name>
</gene>
<sequence>MVDKTVLRRVRGGVGGSGSAEMASCSWTEITGQERSGRGERGWVVKGVPLSISHHSPFFPLSPLSLFPLSPLVLLLLPLPLLSLSAGSPPSHITTLLPSLLPTSPPLLPSLSLTSPPLLPSLSLTSPPLPPSLTPPPFLSHHLPTPQITSPPSLPLNTTSPPSLPLSHTSPPSLPLTSLPYISQHHLPSFPLSLSPPSFSASLATFPPFLHVVDNVGGKLSVSALGVTSSE</sequence>
<proteinExistence type="predicted"/>